<feature type="domain" description="Response regulatory" evidence="6">
    <location>
        <begin position="50"/>
        <end position="167"/>
    </location>
</feature>
<dbReference type="InterPro" id="IPR058245">
    <property type="entry name" value="NreC/VraR/RcsB-like_REC"/>
</dbReference>
<dbReference type="SUPFAM" id="SSF52172">
    <property type="entry name" value="CheY-like"/>
    <property type="match status" value="1"/>
</dbReference>
<dbReference type="InterPro" id="IPR011006">
    <property type="entry name" value="CheY-like_superfamily"/>
</dbReference>
<dbReference type="Pfam" id="PF00072">
    <property type="entry name" value="Response_reg"/>
    <property type="match status" value="1"/>
</dbReference>
<feature type="compositionally biased region" description="Polar residues" evidence="4">
    <location>
        <begin position="19"/>
        <end position="42"/>
    </location>
</feature>
<evidence type="ECO:0000256" key="4">
    <source>
        <dbReference type="SAM" id="MobiDB-lite"/>
    </source>
</evidence>
<dbReference type="RefSeq" id="WP_416206717.1">
    <property type="nucleotide sequence ID" value="NZ_JBBKTX010000019.1"/>
</dbReference>
<sequence length="270" mass="29648">MLTLQTSHSASDGACDAVPSQSSQPDMTDTTSSAELPSSPLTESETPVYKLLIADDHPLFREAIADVIRNRYPNSDIVEAENLESAAVLANAQDDLDLILLDLNMPGMNGLNGLIQLRNESPTIPVVIISAEEEKSVVLQAMTYGAVGFIIKSLPREKMTQALEQVLAGQVYLPSDVIRATDDGRSRQRRIQDDNLIPPEMLNSLTRRQLLVLERMASGESNKQIAYNLSIAETTVKAHVSAILRKLSVHNRIQAVLAASNVDFNQYLRR</sequence>
<dbReference type="PROSITE" id="PS50110">
    <property type="entry name" value="RESPONSE_REGULATORY"/>
    <property type="match status" value="1"/>
</dbReference>
<dbReference type="SMART" id="SM00421">
    <property type="entry name" value="HTH_LUXR"/>
    <property type="match status" value="1"/>
</dbReference>
<dbReference type="PRINTS" id="PR00038">
    <property type="entry name" value="HTHLUXR"/>
</dbReference>
<evidence type="ECO:0000256" key="1">
    <source>
        <dbReference type="ARBA" id="ARBA00022553"/>
    </source>
</evidence>
<feature type="compositionally biased region" description="Polar residues" evidence="4">
    <location>
        <begin position="1"/>
        <end position="10"/>
    </location>
</feature>
<dbReference type="Pfam" id="PF00196">
    <property type="entry name" value="GerE"/>
    <property type="match status" value="1"/>
</dbReference>
<reference evidence="7 8" key="1">
    <citation type="submission" date="2024-03" db="EMBL/GenBank/DDBJ databases">
        <title>High-quality draft genome sequence of Oceanobacter sp. wDCs-4.</title>
        <authorList>
            <person name="Dong C."/>
        </authorList>
    </citation>
    <scope>NUCLEOTIDE SEQUENCE [LARGE SCALE GENOMIC DNA]</scope>
    <source>
        <strain evidence="8">wDCs-4</strain>
    </source>
</reference>
<evidence type="ECO:0000313" key="8">
    <source>
        <dbReference type="Proteomes" id="UP001620597"/>
    </source>
</evidence>
<dbReference type="PANTHER" id="PTHR45566">
    <property type="entry name" value="HTH-TYPE TRANSCRIPTIONAL REGULATOR YHJB-RELATED"/>
    <property type="match status" value="1"/>
</dbReference>
<dbReference type="InterPro" id="IPR016032">
    <property type="entry name" value="Sig_transdc_resp-reg_C-effctor"/>
</dbReference>
<dbReference type="CDD" id="cd17535">
    <property type="entry name" value="REC_NarL-like"/>
    <property type="match status" value="1"/>
</dbReference>
<dbReference type="InterPro" id="IPR001789">
    <property type="entry name" value="Sig_transdc_resp-reg_receiver"/>
</dbReference>
<dbReference type="Proteomes" id="UP001620597">
    <property type="component" value="Unassembled WGS sequence"/>
</dbReference>
<name>A0ABW8NL72_9GAMM</name>
<feature type="domain" description="HTH luxR-type" evidence="5">
    <location>
        <begin position="198"/>
        <end position="263"/>
    </location>
</feature>
<feature type="modified residue" description="4-aspartylphosphate" evidence="3">
    <location>
        <position position="102"/>
    </location>
</feature>
<accession>A0ABW8NL72</accession>
<dbReference type="InterPro" id="IPR051015">
    <property type="entry name" value="EvgA-like"/>
</dbReference>
<dbReference type="PANTHER" id="PTHR45566:SF1">
    <property type="entry name" value="HTH-TYPE TRANSCRIPTIONAL REGULATOR YHJB-RELATED"/>
    <property type="match status" value="1"/>
</dbReference>
<dbReference type="SUPFAM" id="SSF46894">
    <property type="entry name" value="C-terminal effector domain of the bipartite response regulators"/>
    <property type="match status" value="1"/>
</dbReference>
<comment type="caution">
    <text evidence="7">The sequence shown here is derived from an EMBL/GenBank/DDBJ whole genome shotgun (WGS) entry which is preliminary data.</text>
</comment>
<dbReference type="Gene3D" id="3.40.50.2300">
    <property type="match status" value="1"/>
</dbReference>
<dbReference type="EMBL" id="JBBKTX010000019">
    <property type="protein sequence ID" value="MFK4753707.1"/>
    <property type="molecule type" value="Genomic_DNA"/>
</dbReference>
<evidence type="ECO:0000256" key="2">
    <source>
        <dbReference type="ARBA" id="ARBA00023125"/>
    </source>
</evidence>
<dbReference type="CDD" id="cd06170">
    <property type="entry name" value="LuxR_C_like"/>
    <property type="match status" value="1"/>
</dbReference>
<proteinExistence type="predicted"/>
<protein>
    <submittedName>
        <fullName evidence="7">Response regulator transcription factor</fullName>
    </submittedName>
</protein>
<keyword evidence="1 3" id="KW-0597">Phosphoprotein</keyword>
<keyword evidence="8" id="KW-1185">Reference proteome</keyword>
<evidence type="ECO:0000313" key="7">
    <source>
        <dbReference type="EMBL" id="MFK4753707.1"/>
    </source>
</evidence>
<evidence type="ECO:0000256" key="3">
    <source>
        <dbReference type="PROSITE-ProRule" id="PRU00169"/>
    </source>
</evidence>
<organism evidence="7 8">
    <name type="scientific">Oceanobacter antarcticus</name>
    <dbReference type="NCBI Taxonomy" id="3133425"/>
    <lineage>
        <taxon>Bacteria</taxon>
        <taxon>Pseudomonadati</taxon>
        <taxon>Pseudomonadota</taxon>
        <taxon>Gammaproteobacteria</taxon>
        <taxon>Oceanospirillales</taxon>
        <taxon>Oceanospirillaceae</taxon>
        <taxon>Oceanobacter</taxon>
    </lineage>
</organism>
<feature type="region of interest" description="Disordered" evidence="4">
    <location>
        <begin position="1"/>
        <end position="42"/>
    </location>
</feature>
<dbReference type="SMART" id="SM00448">
    <property type="entry name" value="REC"/>
    <property type="match status" value="1"/>
</dbReference>
<dbReference type="PROSITE" id="PS50043">
    <property type="entry name" value="HTH_LUXR_2"/>
    <property type="match status" value="1"/>
</dbReference>
<keyword evidence="2" id="KW-0238">DNA-binding</keyword>
<gene>
    <name evidence="7" type="ORF">WG929_14930</name>
</gene>
<evidence type="ECO:0000259" key="5">
    <source>
        <dbReference type="PROSITE" id="PS50043"/>
    </source>
</evidence>
<dbReference type="InterPro" id="IPR000792">
    <property type="entry name" value="Tscrpt_reg_LuxR_C"/>
</dbReference>
<dbReference type="PROSITE" id="PS00622">
    <property type="entry name" value="HTH_LUXR_1"/>
    <property type="match status" value="1"/>
</dbReference>
<evidence type="ECO:0000259" key="6">
    <source>
        <dbReference type="PROSITE" id="PS50110"/>
    </source>
</evidence>